<organism evidence="1 2">
    <name type="scientific">Streblomastix strix</name>
    <dbReference type="NCBI Taxonomy" id="222440"/>
    <lineage>
        <taxon>Eukaryota</taxon>
        <taxon>Metamonada</taxon>
        <taxon>Preaxostyla</taxon>
        <taxon>Oxymonadida</taxon>
        <taxon>Streblomastigidae</taxon>
        <taxon>Streblomastix</taxon>
    </lineage>
</organism>
<reference evidence="1 2" key="1">
    <citation type="submission" date="2019-03" db="EMBL/GenBank/DDBJ databases">
        <title>Single cell metagenomics reveals metabolic interactions within the superorganism composed of flagellate Streblomastix strix and complex community of Bacteroidetes bacteria on its surface.</title>
        <authorList>
            <person name="Treitli S.C."/>
            <person name="Kolisko M."/>
            <person name="Husnik F."/>
            <person name="Keeling P."/>
            <person name="Hampl V."/>
        </authorList>
    </citation>
    <scope>NUCLEOTIDE SEQUENCE [LARGE SCALE GENOMIC DNA]</scope>
    <source>
        <strain evidence="1">ST1C</strain>
    </source>
</reference>
<dbReference type="AlphaFoldDB" id="A0A5J4WXQ4"/>
<feature type="non-terminal residue" evidence="1">
    <location>
        <position position="34"/>
    </location>
</feature>
<proteinExistence type="predicted"/>
<dbReference type="Proteomes" id="UP000324800">
    <property type="component" value="Unassembled WGS sequence"/>
</dbReference>
<name>A0A5J4WXQ4_9EUKA</name>
<accession>A0A5J4WXQ4</accession>
<protein>
    <submittedName>
        <fullName evidence="1">Uncharacterized protein</fullName>
    </submittedName>
</protein>
<gene>
    <name evidence="1" type="ORF">EZS28_005451</name>
</gene>
<sequence>MHYSDYNILSLGKGRVVCTHEDTARLLVIEEKFK</sequence>
<evidence type="ECO:0000313" key="2">
    <source>
        <dbReference type="Proteomes" id="UP000324800"/>
    </source>
</evidence>
<evidence type="ECO:0000313" key="1">
    <source>
        <dbReference type="EMBL" id="KAA6399019.1"/>
    </source>
</evidence>
<comment type="caution">
    <text evidence="1">The sequence shown here is derived from an EMBL/GenBank/DDBJ whole genome shotgun (WGS) entry which is preliminary data.</text>
</comment>
<dbReference type="EMBL" id="SNRW01000834">
    <property type="protein sequence ID" value="KAA6399019.1"/>
    <property type="molecule type" value="Genomic_DNA"/>
</dbReference>